<gene>
    <name evidence="2" type="ORF">DPMN_034490</name>
</gene>
<protein>
    <submittedName>
        <fullName evidence="2">Uncharacterized protein</fullName>
    </submittedName>
</protein>
<comment type="caution">
    <text evidence="2">The sequence shown here is derived from an EMBL/GenBank/DDBJ whole genome shotgun (WGS) entry which is preliminary data.</text>
</comment>
<sequence>MDRQVSEQSSPSERGQTSVPLSEAGSGQETSANEEIISNMLTRVNELIKQKRLQDALEKCDTGM</sequence>
<accession>A0A9D4M7M7</accession>
<name>A0A9D4M7M7_DREPO</name>
<keyword evidence="3" id="KW-1185">Reference proteome</keyword>
<evidence type="ECO:0000256" key="1">
    <source>
        <dbReference type="SAM" id="MobiDB-lite"/>
    </source>
</evidence>
<organism evidence="2 3">
    <name type="scientific">Dreissena polymorpha</name>
    <name type="common">Zebra mussel</name>
    <name type="synonym">Mytilus polymorpha</name>
    <dbReference type="NCBI Taxonomy" id="45954"/>
    <lineage>
        <taxon>Eukaryota</taxon>
        <taxon>Metazoa</taxon>
        <taxon>Spiralia</taxon>
        <taxon>Lophotrochozoa</taxon>
        <taxon>Mollusca</taxon>
        <taxon>Bivalvia</taxon>
        <taxon>Autobranchia</taxon>
        <taxon>Heteroconchia</taxon>
        <taxon>Euheterodonta</taxon>
        <taxon>Imparidentia</taxon>
        <taxon>Neoheterodontei</taxon>
        <taxon>Myida</taxon>
        <taxon>Dreissenoidea</taxon>
        <taxon>Dreissenidae</taxon>
        <taxon>Dreissena</taxon>
    </lineage>
</organism>
<evidence type="ECO:0000313" key="3">
    <source>
        <dbReference type="Proteomes" id="UP000828390"/>
    </source>
</evidence>
<dbReference type="EMBL" id="JAIWYP010000002">
    <property type="protein sequence ID" value="KAH3871293.1"/>
    <property type="molecule type" value="Genomic_DNA"/>
</dbReference>
<proteinExistence type="predicted"/>
<feature type="compositionally biased region" description="Polar residues" evidence="1">
    <location>
        <begin position="1"/>
        <end position="33"/>
    </location>
</feature>
<evidence type="ECO:0000313" key="2">
    <source>
        <dbReference type="EMBL" id="KAH3871293.1"/>
    </source>
</evidence>
<dbReference type="AlphaFoldDB" id="A0A9D4M7M7"/>
<feature type="region of interest" description="Disordered" evidence="1">
    <location>
        <begin position="1"/>
        <end position="35"/>
    </location>
</feature>
<reference evidence="2" key="1">
    <citation type="journal article" date="2019" name="bioRxiv">
        <title>The Genome of the Zebra Mussel, Dreissena polymorpha: A Resource for Invasive Species Research.</title>
        <authorList>
            <person name="McCartney M.A."/>
            <person name="Auch B."/>
            <person name="Kono T."/>
            <person name="Mallez S."/>
            <person name="Zhang Y."/>
            <person name="Obille A."/>
            <person name="Becker A."/>
            <person name="Abrahante J.E."/>
            <person name="Garbe J."/>
            <person name="Badalamenti J.P."/>
            <person name="Herman A."/>
            <person name="Mangelson H."/>
            <person name="Liachko I."/>
            <person name="Sullivan S."/>
            <person name="Sone E.D."/>
            <person name="Koren S."/>
            <person name="Silverstein K.A.T."/>
            <person name="Beckman K.B."/>
            <person name="Gohl D.M."/>
        </authorList>
    </citation>
    <scope>NUCLEOTIDE SEQUENCE</scope>
    <source>
        <strain evidence="2">Duluth1</strain>
        <tissue evidence="2">Whole animal</tissue>
    </source>
</reference>
<dbReference type="Proteomes" id="UP000828390">
    <property type="component" value="Unassembled WGS sequence"/>
</dbReference>
<reference evidence="2" key="2">
    <citation type="submission" date="2020-11" db="EMBL/GenBank/DDBJ databases">
        <authorList>
            <person name="McCartney M.A."/>
            <person name="Auch B."/>
            <person name="Kono T."/>
            <person name="Mallez S."/>
            <person name="Becker A."/>
            <person name="Gohl D.M."/>
            <person name="Silverstein K.A.T."/>
            <person name="Koren S."/>
            <person name="Bechman K.B."/>
            <person name="Herman A."/>
            <person name="Abrahante J.E."/>
            <person name="Garbe J."/>
        </authorList>
    </citation>
    <scope>NUCLEOTIDE SEQUENCE</scope>
    <source>
        <strain evidence="2">Duluth1</strain>
        <tissue evidence="2">Whole animal</tissue>
    </source>
</reference>